<organism evidence="10">
    <name type="scientific">Trypanosoma brucei</name>
    <dbReference type="NCBI Taxonomy" id="5691"/>
    <lineage>
        <taxon>Eukaryota</taxon>
        <taxon>Discoba</taxon>
        <taxon>Euglenozoa</taxon>
        <taxon>Kinetoplastea</taxon>
        <taxon>Metakinetoplastina</taxon>
        <taxon>Trypanosomatida</taxon>
        <taxon>Trypanosomatidae</taxon>
        <taxon>Trypanosoma</taxon>
    </lineage>
</organism>
<evidence type="ECO:0000256" key="2">
    <source>
        <dbReference type="ARBA" id="ARBA00004609"/>
    </source>
</evidence>
<dbReference type="EMBL" id="KY404756">
    <property type="protein sequence ID" value="ARB51007.1"/>
    <property type="molecule type" value="Genomic_DNA"/>
</dbReference>
<feature type="domain" description="Trypanosome variant surface glycoprotein B-type N-terminal" evidence="9">
    <location>
        <begin position="6"/>
        <end position="140"/>
    </location>
</feature>
<evidence type="ECO:0000256" key="8">
    <source>
        <dbReference type="ARBA" id="ARBA00023288"/>
    </source>
</evidence>
<dbReference type="GO" id="GO:0005886">
    <property type="term" value="C:plasma membrane"/>
    <property type="evidence" value="ECO:0007669"/>
    <property type="project" value="UniProtKB-SubCell"/>
</dbReference>
<comment type="subcellular location">
    <subcellularLocation>
        <location evidence="2">Cell membrane</location>
        <topology evidence="2">Lipid-anchor</topology>
        <topology evidence="2">GPI-anchor</topology>
    </subcellularLocation>
</comment>
<dbReference type="VEuPathDB" id="TriTrypDB:Tb11.v5.0298"/>
<evidence type="ECO:0000256" key="4">
    <source>
        <dbReference type="ARBA" id="ARBA00022622"/>
    </source>
</evidence>
<evidence type="ECO:0000256" key="5">
    <source>
        <dbReference type="ARBA" id="ARBA00022729"/>
    </source>
</evidence>
<dbReference type="Pfam" id="PF13206">
    <property type="entry name" value="VSG_B"/>
    <property type="match status" value="1"/>
</dbReference>
<evidence type="ECO:0000256" key="7">
    <source>
        <dbReference type="ARBA" id="ARBA00023180"/>
    </source>
</evidence>
<dbReference type="InterPro" id="IPR025932">
    <property type="entry name" value="Trypano_VSG_B_N_dom"/>
</dbReference>
<protein>
    <submittedName>
        <fullName evidence="10">Variant surface glycoprotein</fullName>
    </submittedName>
</protein>
<dbReference type="AlphaFoldDB" id="A0A1V0FYR8"/>
<reference evidence="10" key="1">
    <citation type="submission" date="2016-12" db="EMBL/GenBank/DDBJ databases">
        <title>Extending the VSGnome of Trypanosoma brucei strain TREU927.</title>
        <authorList>
            <person name="Cross G.A."/>
        </authorList>
    </citation>
    <scope>NUCLEOTIDE SEQUENCE</scope>
    <source>
        <strain evidence="10">Tb927.99.2126</strain>
    </source>
</reference>
<name>A0A1V0FYR8_9TRYP</name>
<evidence type="ECO:0000313" key="10">
    <source>
        <dbReference type="EMBL" id="ARB51007.1"/>
    </source>
</evidence>
<evidence type="ECO:0000256" key="6">
    <source>
        <dbReference type="ARBA" id="ARBA00023136"/>
    </source>
</evidence>
<sequence length="151" mass="16281">MCSGPGGNSKECSGAFTGAEIDNQGTITTQWADLKASCALHTDNIITAHEITAALEAWHARLTQEGDASDNKVRLGTSNDKSCTGGAGKTCVDYTNFFKKTSPTALGKLPWYNKMRQAAVAIEKRALQQAQESLYAATIETTYAKAIFFFF</sequence>
<dbReference type="VEuPathDB" id="TriTrypDB:Tb427_000308400"/>
<keyword evidence="8" id="KW-0449">Lipoprotein</keyword>
<dbReference type="GO" id="GO:0098552">
    <property type="term" value="C:side of membrane"/>
    <property type="evidence" value="ECO:0007669"/>
    <property type="project" value="UniProtKB-KW"/>
</dbReference>
<keyword evidence="6" id="KW-0472">Membrane</keyword>
<keyword evidence="3" id="KW-1003">Cell membrane</keyword>
<keyword evidence="7" id="KW-0325">Glycoprotein</keyword>
<accession>A0A1V0FYR8</accession>
<evidence type="ECO:0000259" key="9">
    <source>
        <dbReference type="Pfam" id="PF13206"/>
    </source>
</evidence>
<evidence type="ECO:0000256" key="3">
    <source>
        <dbReference type="ARBA" id="ARBA00022475"/>
    </source>
</evidence>
<keyword evidence="5" id="KW-0732">Signal</keyword>
<keyword evidence="4" id="KW-0336">GPI-anchor</keyword>
<comment type="function">
    <text evidence="1">VSG forms a coat on the surface of the parasite. The trypanosome evades the immune response of the host by expressing a series of antigenically distinct VSGs from an estimated 1000 VSG genes.</text>
</comment>
<evidence type="ECO:0000256" key="1">
    <source>
        <dbReference type="ARBA" id="ARBA00002523"/>
    </source>
</evidence>
<proteinExistence type="predicted"/>